<evidence type="ECO:0000256" key="1">
    <source>
        <dbReference type="ARBA" id="ARBA00003474"/>
    </source>
</evidence>
<evidence type="ECO:0000313" key="10">
    <source>
        <dbReference type="EMBL" id="RSH78088.1"/>
    </source>
</evidence>
<evidence type="ECO:0000256" key="7">
    <source>
        <dbReference type="SAM" id="MobiDB-lite"/>
    </source>
</evidence>
<dbReference type="GO" id="GO:0001671">
    <property type="term" value="F:ATPase activator activity"/>
    <property type="evidence" value="ECO:0007669"/>
    <property type="project" value="TreeGrafter"/>
</dbReference>
<dbReference type="InterPro" id="IPR036671">
    <property type="entry name" value="DPH_MB_sf"/>
</dbReference>
<dbReference type="PANTHER" id="PTHR45255:SF1">
    <property type="entry name" value="DNAJ HOMOLOG SUBFAMILY C MEMBER 24"/>
    <property type="match status" value="1"/>
</dbReference>
<dbReference type="STRING" id="105984.A0A427XGV4"/>
<evidence type="ECO:0000256" key="3">
    <source>
        <dbReference type="ARBA" id="ARBA00021797"/>
    </source>
</evidence>
<evidence type="ECO:0000256" key="6">
    <source>
        <dbReference type="ARBA" id="ARBA00023004"/>
    </source>
</evidence>
<dbReference type="Gene3D" id="3.10.660.10">
    <property type="entry name" value="DPH Zinc finger"/>
    <property type="match status" value="1"/>
</dbReference>
<comment type="similarity">
    <text evidence="2">Belongs to the DPH4 family.</text>
</comment>
<reference evidence="10 11" key="1">
    <citation type="submission" date="2018-11" db="EMBL/GenBank/DDBJ databases">
        <title>Genome sequence of Apiotrichum porosum DSM 27194.</title>
        <authorList>
            <person name="Aliyu H."/>
            <person name="Gorte O."/>
            <person name="Ochsenreither K."/>
        </authorList>
    </citation>
    <scope>NUCLEOTIDE SEQUENCE [LARGE SCALE GENOMIC DNA]</scope>
    <source>
        <strain evidence="10 11">DSM 27194</strain>
    </source>
</reference>
<feature type="compositionally biased region" description="Basic and acidic residues" evidence="7">
    <location>
        <begin position="80"/>
        <end position="92"/>
    </location>
</feature>
<keyword evidence="4" id="KW-0479">Metal-binding</keyword>
<evidence type="ECO:0000259" key="8">
    <source>
        <dbReference type="PROSITE" id="PS50076"/>
    </source>
</evidence>
<dbReference type="GO" id="GO:0017183">
    <property type="term" value="P:protein histidyl modification to diphthamide"/>
    <property type="evidence" value="ECO:0007669"/>
    <property type="project" value="UniProtKB-UniPathway"/>
</dbReference>
<sequence>MRGAIPQPDYYAILGVQPDAADAEITRAWRRLVLAAHPDKRDSPASREGTPGGSTSTTLNGDSVPDIVLVNEARAVLSDPTRRAAFDAERARPYSAQPPAPSGPRIREYVSLETFTPHVEDESNPDAEPHQYTLECRCGQEYVITLEELEAGVDVIGCPGCGEYIGVEYEEVDE</sequence>
<dbReference type="Pfam" id="PF05207">
    <property type="entry name" value="Zn_ribbon_CSL"/>
    <property type="match status" value="1"/>
</dbReference>
<dbReference type="OrthoDB" id="445556at2759"/>
<dbReference type="UniPathway" id="UPA00559"/>
<dbReference type="SMART" id="SM00271">
    <property type="entry name" value="DnaJ"/>
    <property type="match status" value="1"/>
</dbReference>
<dbReference type="CDD" id="cd06257">
    <property type="entry name" value="DnaJ"/>
    <property type="match status" value="1"/>
</dbReference>
<gene>
    <name evidence="10" type="ORF">EHS24_002544</name>
</gene>
<evidence type="ECO:0000256" key="4">
    <source>
        <dbReference type="ARBA" id="ARBA00022723"/>
    </source>
</evidence>
<evidence type="ECO:0000256" key="2">
    <source>
        <dbReference type="ARBA" id="ARBA00006169"/>
    </source>
</evidence>
<dbReference type="InterPro" id="IPR007872">
    <property type="entry name" value="DPH_MB_dom"/>
</dbReference>
<accession>A0A427XGV4</accession>
<feature type="domain" description="DPH-type MB" evidence="9">
    <location>
        <begin position="106"/>
        <end position="170"/>
    </location>
</feature>
<comment type="caution">
    <text evidence="10">The sequence shown here is derived from an EMBL/GenBank/DDBJ whole genome shotgun (WGS) entry which is preliminary data.</text>
</comment>
<dbReference type="RefSeq" id="XP_028473235.1">
    <property type="nucleotide sequence ID" value="XM_028618279.1"/>
</dbReference>
<keyword evidence="6" id="KW-0408">Iron</keyword>
<dbReference type="InterPro" id="IPR001623">
    <property type="entry name" value="DnaJ_domain"/>
</dbReference>
<feature type="domain" description="J" evidence="8">
    <location>
        <begin position="9"/>
        <end position="90"/>
    </location>
</feature>
<feature type="region of interest" description="Disordered" evidence="7">
    <location>
        <begin position="38"/>
        <end position="64"/>
    </location>
</feature>
<comment type="function">
    <text evidence="1">Required for the first step of diphthamide biosynthesis, the transfer of 3-amino-3-carboxypropyl from S-adenosyl-L-methionine to a histidine residue. Diphthamide is a post-translational modification of histidine which occurs in elongation factor 2.</text>
</comment>
<dbReference type="SUPFAM" id="SSF144217">
    <property type="entry name" value="CSL zinc finger"/>
    <property type="match status" value="1"/>
</dbReference>
<evidence type="ECO:0000313" key="11">
    <source>
        <dbReference type="Proteomes" id="UP000279236"/>
    </source>
</evidence>
<dbReference type="SUPFAM" id="SSF46565">
    <property type="entry name" value="Chaperone J-domain"/>
    <property type="match status" value="1"/>
</dbReference>
<dbReference type="Proteomes" id="UP000279236">
    <property type="component" value="Unassembled WGS sequence"/>
</dbReference>
<dbReference type="GeneID" id="39587087"/>
<dbReference type="PRINTS" id="PR00625">
    <property type="entry name" value="JDOMAIN"/>
</dbReference>
<dbReference type="EMBL" id="RSCE01000013">
    <property type="protein sequence ID" value="RSH78088.1"/>
    <property type="molecule type" value="Genomic_DNA"/>
</dbReference>
<name>A0A427XGV4_9TREE</name>
<dbReference type="AlphaFoldDB" id="A0A427XGV4"/>
<organism evidence="10 11">
    <name type="scientific">Apiotrichum porosum</name>
    <dbReference type="NCBI Taxonomy" id="105984"/>
    <lineage>
        <taxon>Eukaryota</taxon>
        <taxon>Fungi</taxon>
        <taxon>Dikarya</taxon>
        <taxon>Basidiomycota</taxon>
        <taxon>Agaricomycotina</taxon>
        <taxon>Tremellomycetes</taxon>
        <taxon>Trichosporonales</taxon>
        <taxon>Trichosporonaceae</taxon>
        <taxon>Apiotrichum</taxon>
    </lineage>
</organism>
<protein>
    <recommendedName>
        <fullName evidence="3">Diphthamide biosynthesis protein 4</fullName>
    </recommendedName>
</protein>
<proteinExistence type="inferred from homology"/>
<keyword evidence="11" id="KW-1185">Reference proteome</keyword>
<dbReference type="InterPro" id="IPR036869">
    <property type="entry name" value="J_dom_sf"/>
</dbReference>
<dbReference type="Pfam" id="PF00226">
    <property type="entry name" value="DnaJ"/>
    <property type="match status" value="1"/>
</dbReference>
<dbReference type="GO" id="GO:0008198">
    <property type="term" value="F:ferrous iron binding"/>
    <property type="evidence" value="ECO:0007669"/>
    <property type="project" value="TreeGrafter"/>
</dbReference>
<dbReference type="PROSITE" id="PS50076">
    <property type="entry name" value="DNAJ_2"/>
    <property type="match status" value="1"/>
</dbReference>
<feature type="region of interest" description="Disordered" evidence="7">
    <location>
        <begin position="80"/>
        <end position="105"/>
    </location>
</feature>
<evidence type="ECO:0000259" key="9">
    <source>
        <dbReference type="PROSITE" id="PS51074"/>
    </source>
</evidence>
<dbReference type="PROSITE" id="PS51074">
    <property type="entry name" value="DPH_MB"/>
    <property type="match status" value="1"/>
</dbReference>
<dbReference type="PANTHER" id="PTHR45255">
    <property type="entry name" value="DNAJ HOMOLOG SUBFAMILY C MEMBER 24"/>
    <property type="match status" value="1"/>
</dbReference>
<evidence type="ECO:0000256" key="5">
    <source>
        <dbReference type="ARBA" id="ARBA00022833"/>
    </source>
</evidence>
<keyword evidence="5" id="KW-0862">Zinc</keyword>
<dbReference type="Gene3D" id="1.10.287.110">
    <property type="entry name" value="DnaJ domain"/>
    <property type="match status" value="1"/>
</dbReference>